<comment type="caution">
    <text evidence="2">The sequence shown here is derived from an EMBL/GenBank/DDBJ whole genome shotgun (WGS) entry which is preliminary data.</text>
</comment>
<reference evidence="2 3" key="1">
    <citation type="submission" date="2019-06" db="EMBL/GenBank/DDBJ databases">
        <title>Whole genome shotgun sequence of Zoogloea ramigera NBRC 15342.</title>
        <authorList>
            <person name="Hosoyama A."/>
            <person name="Uohara A."/>
            <person name="Ohji S."/>
            <person name="Ichikawa N."/>
        </authorList>
    </citation>
    <scope>NUCLEOTIDE SEQUENCE [LARGE SCALE GENOMIC DNA]</scope>
    <source>
        <strain evidence="2 3">NBRC 15342</strain>
    </source>
</reference>
<evidence type="ECO:0000313" key="2">
    <source>
        <dbReference type="EMBL" id="GEC95369.1"/>
    </source>
</evidence>
<name>A0A4Y4CUA3_ZOORA</name>
<gene>
    <name evidence="2" type="ORF">ZRA01_14420</name>
</gene>
<dbReference type="AlphaFoldDB" id="A0A4Y4CUA3"/>
<sequence length="270" mass="29900">MTSYRIPNYLRASWLIFPLDDGTSPRVLMPMPGGVDANVVPYAACWWQAVPAHIDLEFLFKECRNPARGLSDDDYAAAAEELGVDVPAIQAVAEVETSGEAFDESGRPRILFERHYFHRRTDGRHAATHPRISNARAGGYGKFSAQYAKLEEAYRLAPEAALRAASWGRFQIMGDNFKAAGFASVEAFVLAMARSEAEHLMAFTRFVKNNKRMLAALRKHDWAAFAAAYNGPGYRKNSYDTKLEAAHRRFLSEAEKAAKPAQPGSGKGLP</sequence>
<evidence type="ECO:0000259" key="1">
    <source>
        <dbReference type="Pfam" id="PF11860"/>
    </source>
</evidence>
<keyword evidence="3" id="KW-1185">Reference proteome</keyword>
<dbReference type="InterPro" id="IPR024408">
    <property type="entry name" value="Muramidase"/>
</dbReference>
<protein>
    <recommendedName>
        <fullName evidence="1">N-acetylmuramidase domain-containing protein</fullName>
    </recommendedName>
</protein>
<dbReference type="RefSeq" id="WP_218028673.1">
    <property type="nucleotide sequence ID" value="NZ_BJNV01000018.1"/>
</dbReference>
<organism evidence="2 3">
    <name type="scientific">Zoogloea ramigera</name>
    <dbReference type="NCBI Taxonomy" id="350"/>
    <lineage>
        <taxon>Bacteria</taxon>
        <taxon>Pseudomonadati</taxon>
        <taxon>Pseudomonadota</taxon>
        <taxon>Betaproteobacteria</taxon>
        <taxon>Rhodocyclales</taxon>
        <taxon>Zoogloeaceae</taxon>
        <taxon>Zoogloea</taxon>
    </lineage>
</organism>
<dbReference type="Proteomes" id="UP000318422">
    <property type="component" value="Unassembled WGS sequence"/>
</dbReference>
<evidence type="ECO:0000313" key="3">
    <source>
        <dbReference type="Proteomes" id="UP000318422"/>
    </source>
</evidence>
<dbReference type="EMBL" id="BJNV01000018">
    <property type="protein sequence ID" value="GEC95369.1"/>
    <property type="molecule type" value="Genomic_DNA"/>
</dbReference>
<accession>A0A4Y4CUA3</accession>
<dbReference type="Pfam" id="PF11860">
    <property type="entry name" value="Muramidase"/>
    <property type="match status" value="1"/>
</dbReference>
<proteinExistence type="predicted"/>
<feature type="domain" description="N-acetylmuramidase" evidence="1">
    <location>
        <begin position="85"/>
        <end position="250"/>
    </location>
</feature>